<dbReference type="InterPro" id="IPR011032">
    <property type="entry name" value="GroES-like_sf"/>
</dbReference>
<proteinExistence type="predicted"/>
<dbReference type="SUPFAM" id="SSF51735">
    <property type="entry name" value="NAD(P)-binding Rossmann-fold domains"/>
    <property type="match status" value="1"/>
</dbReference>
<feature type="domain" description="Enoyl reductase (ER)" evidence="1">
    <location>
        <begin position="17"/>
        <end position="328"/>
    </location>
</feature>
<dbReference type="Pfam" id="PF08240">
    <property type="entry name" value="ADH_N"/>
    <property type="match status" value="1"/>
</dbReference>
<dbReference type="PANTHER" id="PTHR43677:SF4">
    <property type="entry name" value="QUINONE OXIDOREDUCTASE-LIKE PROTEIN 2"/>
    <property type="match status" value="1"/>
</dbReference>
<dbReference type="STRING" id="287986.DV20_13650"/>
<dbReference type="InterPro" id="IPR051397">
    <property type="entry name" value="Zn-ADH-like_protein"/>
</dbReference>
<dbReference type="Proteomes" id="UP000027345">
    <property type="component" value="Unassembled WGS sequence"/>
</dbReference>
<gene>
    <name evidence="2" type="ORF">DV20_13650</name>
</gene>
<dbReference type="GO" id="GO:0016491">
    <property type="term" value="F:oxidoreductase activity"/>
    <property type="evidence" value="ECO:0007669"/>
    <property type="project" value="InterPro"/>
</dbReference>
<reference evidence="2 3" key="1">
    <citation type="submission" date="2014-05" db="EMBL/GenBank/DDBJ databases">
        <title>Draft genome sequence of Amycolatopsis rifamycinica DSM 46095.</title>
        <authorList>
            <person name="Lal R."/>
            <person name="Saxena A."/>
            <person name="Kumari R."/>
            <person name="Mukherjee U."/>
            <person name="Singh P."/>
            <person name="Sangwan N."/>
            <person name="Mahato N.K."/>
        </authorList>
    </citation>
    <scope>NUCLEOTIDE SEQUENCE [LARGE SCALE GENOMIC DNA]</scope>
    <source>
        <strain evidence="2 3">DSM 46095</strain>
    </source>
</reference>
<protein>
    <submittedName>
        <fullName evidence="2">NADPH:quinone reductase</fullName>
    </submittedName>
</protein>
<dbReference type="Gene3D" id="3.40.50.720">
    <property type="entry name" value="NAD(P)-binding Rossmann-like Domain"/>
    <property type="match status" value="1"/>
</dbReference>
<accession>A0A066UBL8</accession>
<dbReference type="SMART" id="SM00829">
    <property type="entry name" value="PKS_ER"/>
    <property type="match status" value="1"/>
</dbReference>
<dbReference type="InterPro" id="IPR020843">
    <property type="entry name" value="ER"/>
</dbReference>
<dbReference type="InterPro" id="IPR036291">
    <property type="entry name" value="NAD(P)-bd_dom_sf"/>
</dbReference>
<evidence type="ECO:0000313" key="2">
    <source>
        <dbReference type="EMBL" id="KDN21524.1"/>
    </source>
</evidence>
<dbReference type="InterPro" id="IPR013154">
    <property type="entry name" value="ADH-like_N"/>
</dbReference>
<keyword evidence="3" id="KW-1185">Reference proteome</keyword>
<dbReference type="eggNOG" id="COG0604">
    <property type="taxonomic scope" value="Bacteria"/>
</dbReference>
<sequence>MSVPATMRALQQTTLNGPQDMRLITDAPVPNPGRGEVLIRVAAAGVNFADLSKACGTFGDGPRPPYRAGFEAAGEVVAVGEAVTAPAPGTCVTGVGDGAFAEYLVLPAAAAMPVPAGWSAEQALGLAVNWPTALAALKPLGRIAAGETVVVPAAAGATGQAAVILAKHYGATVIATASPGKHEIVLGLGADHVLDSRDGDLAAEVRRLTGGAGADLVLESAGGAAFAASLAAAKPVTGRVVVYGLAGGDASLTNRALVYRHQVHVIGLNIGTLIRFAPRIFGEVVAELSALVAAGVVTPAQPVTHDLADGPRVLADLAARTTVGKLALVP</sequence>
<comment type="caution">
    <text evidence="2">The sequence shown here is derived from an EMBL/GenBank/DDBJ whole genome shotgun (WGS) entry which is preliminary data.</text>
</comment>
<evidence type="ECO:0000313" key="3">
    <source>
        <dbReference type="Proteomes" id="UP000027345"/>
    </source>
</evidence>
<dbReference type="InterPro" id="IPR013149">
    <property type="entry name" value="ADH-like_C"/>
</dbReference>
<dbReference type="OrthoDB" id="4190732at2"/>
<dbReference type="SUPFAM" id="SSF50129">
    <property type="entry name" value="GroES-like"/>
    <property type="match status" value="1"/>
</dbReference>
<dbReference type="AlphaFoldDB" id="A0A066UBL8"/>
<dbReference type="PANTHER" id="PTHR43677">
    <property type="entry name" value="SHORT-CHAIN DEHYDROGENASE/REDUCTASE"/>
    <property type="match status" value="1"/>
</dbReference>
<organism evidence="2 3">
    <name type="scientific">Amycolatopsis rifamycinica</name>
    <dbReference type="NCBI Taxonomy" id="287986"/>
    <lineage>
        <taxon>Bacteria</taxon>
        <taxon>Bacillati</taxon>
        <taxon>Actinomycetota</taxon>
        <taxon>Actinomycetes</taxon>
        <taxon>Pseudonocardiales</taxon>
        <taxon>Pseudonocardiaceae</taxon>
        <taxon>Amycolatopsis</taxon>
    </lineage>
</organism>
<evidence type="ECO:0000259" key="1">
    <source>
        <dbReference type="SMART" id="SM00829"/>
    </source>
</evidence>
<dbReference type="RefSeq" id="WP_043780038.1">
    <property type="nucleotide sequence ID" value="NZ_JMQI01000027.1"/>
</dbReference>
<dbReference type="Gene3D" id="3.90.180.10">
    <property type="entry name" value="Medium-chain alcohol dehydrogenases, catalytic domain"/>
    <property type="match status" value="1"/>
</dbReference>
<dbReference type="Pfam" id="PF00107">
    <property type="entry name" value="ADH_zinc_N"/>
    <property type="match status" value="1"/>
</dbReference>
<name>A0A066UBL8_9PSEU</name>
<dbReference type="EMBL" id="JMQI01000027">
    <property type="protein sequence ID" value="KDN21524.1"/>
    <property type="molecule type" value="Genomic_DNA"/>
</dbReference>